<comment type="caution">
    <text evidence="1">The sequence shown here is derived from an EMBL/GenBank/DDBJ whole genome shotgun (WGS) entry which is preliminary data.</text>
</comment>
<reference evidence="1 2" key="1">
    <citation type="submission" date="2018-07" db="EMBL/GenBank/DDBJ databases">
        <title>Genomic Encyclopedia of Type Strains, Phase III (KMG-III): the genomes of soil and plant-associated and newly described type strains.</title>
        <authorList>
            <person name="Whitman W."/>
        </authorList>
    </citation>
    <scope>NUCLEOTIDE SEQUENCE [LARGE SCALE GENOMIC DNA]</scope>
    <source>
        <strain evidence="1 2">CECT 7958</strain>
    </source>
</reference>
<evidence type="ECO:0000313" key="2">
    <source>
        <dbReference type="Proteomes" id="UP000253436"/>
    </source>
</evidence>
<evidence type="ECO:0000313" key="1">
    <source>
        <dbReference type="EMBL" id="RCW89793.1"/>
    </source>
</evidence>
<protein>
    <submittedName>
        <fullName evidence="1">Uncharacterized protein</fullName>
    </submittedName>
</protein>
<dbReference type="Proteomes" id="UP000253436">
    <property type="component" value="Unassembled WGS sequence"/>
</dbReference>
<dbReference type="RefSeq" id="WP_147269489.1">
    <property type="nucleotide sequence ID" value="NZ_QPJO01000009.1"/>
</dbReference>
<proteinExistence type="predicted"/>
<name>A0A368ZAH8_9FLAO</name>
<keyword evidence="2" id="KW-1185">Reference proteome</keyword>
<organism evidence="1 2">
    <name type="scientific">Winogradskyella arenosi</name>
    <dbReference type="NCBI Taxonomy" id="533325"/>
    <lineage>
        <taxon>Bacteria</taxon>
        <taxon>Pseudomonadati</taxon>
        <taxon>Bacteroidota</taxon>
        <taxon>Flavobacteriia</taxon>
        <taxon>Flavobacteriales</taxon>
        <taxon>Flavobacteriaceae</taxon>
        <taxon>Winogradskyella</taxon>
    </lineage>
</organism>
<accession>A0A368ZAH8</accession>
<sequence length="90" mass="9560">MDTTNKFRQFVSGLEKKKLSGNQESLVLTNSMELISGTGGTNRSCSNTVTSCDGSQNRNCTNYNDSGCTGTSNRGWGGCSNTQTLQPANP</sequence>
<dbReference type="AlphaFoldDB" id="A0A368ZAH8"/>
<gene>
    <name evidence="1" type="ORF">DFQ08_1098</name>
</gene>
<dbReference type="EMBL" id="QPJO01000009">
    <property type="protein sequence ID" value="RCW89793.1"/>
    <property type="molecule type" value="Genomic_DNA"/>
</dbReference>